<accession>A0ABT6I2Z6</accession>
<dbReference type="Proteomes" id="UP001162135">
    <property type="component" value="Unassembled WGS sequence"/>
</dbReference>
<evidence type="ECO:0000313" key="3">
    <source>
        <dbReference type="Proteomes" id="UP001162135"/>
    </source>
</evidence>
<dbReference type="InterPro" id="IPR002589">
    <property type="entry name" value="Macro_dom"/>
</dbReference>
<dbReference type="PANTHER" id="PTHR11106:SF27">
    <property type="entry name" value="MACRO DOMAIN-CONTAINING PROTEIN"/>
    <property type="match status" value="1"/>
</dbReference>
<dbReference type="Pfam" id="PF01661">
    <property type="entry name" value="Macro"/>
    <property type="match status" value="1"/>
</dbReference>
<proteinExistence type="predicted"/>
<gene>
    <name evidence="2" type="ORF">CUR86_06015</name>
</gene>
<reference evidence="2" key="2">
    <citation type="submission" date="2017-11" db="EMBL/GenBank/DDBJ databases">
        <authorList>
            <person name="Das S.K."/>
        </authorList>
    </citation>
    <scope>NUCLEOTIDE SEQUENCE</scope>
    <source>
        <strain evidence="2">S4-41</strain>
    </source>
</reference>
<evidence type="ECO:0000259" key="1">
    <source>
        <dbReference type="PROSITE" id="PS51154"/>
    </source>
</evidence>
<reference evidence="2" key="1">
    <citation type="journal article" date="2015" name="Antonie Van Leeuwenhoek">
        <title>Comparative 16S rRNA signatures and multilocus sequence analysis for the genus Salinicola and description of Salinicola acroporae sp. nov., isolated from coral Acropora digitifera.</title>
        <authorList>
            <person name="Lepcha R.T."/>
            <person name="Poddar A."/>
            <person name="Schumann P."/>
            <person name="Das S.K."/>
        </authorList>
    </citation>
    <scope>NUCLEOTIDE SEQUENCE</scope>
    <source>
        <strain evidence="2">S4-41</strain>
    </source>
</reference>
<dbReference type="PANTHER" id="PTHR11106">
    <property type="entry name" value="GANGLIOSIDE INDUCED DIFFERENTIATION ASSOCIATED PROTEIN 2-RELATED"/>
    <property type="match status" value="1"/>
</dbReference>
<sequence>MKIHWQGDRLTVAEGDITRFEGDAIVNAANKSLQGGGGVDGAIHRAAGPQLLEACRELRRTTWPDGLPVGEVVMTPGFKLPARHVIHTVGPVFAKSEDRSELLAGCYRNALRLAAEHRFERLAFPAISTGIYGYPAAAAASIVAAVMRERLPALPSLAVTLVFFSARDAGDFLKSASLQGLFTLSTRS</sequence>
<dbReference type="SMART" id="SM00506">
    <property type="entry name" value="A1pp"/>
    <property type="match status" value="1"/>
</dbReference>
<dbReference type="InterPro" id="IPR043472">
    <property type="entry name" value="Macro_dom-like"/>
</dbReference>
<comment type="caution">
    <text evidence="2">The sequence shown here is derived from an EMBL/GenBank/DDBJ whole genome shotgun (WGS) entry which is preliminary data.</text>
</comment>
<dbReference type="CDD" id="cd02908">
    <property type="entry name" value="Macro_OAADPr_deacetylase"/>
    <property type="match status" value="1"/>
</dbReference>
<dbReference type="PROSITE" id="PS51154">
    <property type="entry name" value="MACRO"/>
    <property type="match status" value="1"/>
</dbReference>
<keyword evidence="3" id="KW-1185">Reference proteome</keyword>
<evidence type="ECO:0000313" key="2">
    <source>
        <dbReference type="EMBL" id="MDH4572063.1"/>
    </source>
</evidence>
<protein>
    <submittedName>
        <fullName evidence="2">O-acetyl-ADP-ribose deacetylase</fullName>
    </submittedName>
</protein>
<feature type="domain" description="Macro" evidence="1">
    <location>
        <begin position="1"/>
        <end position="180"/>
    </location>
</feature>
<name>A0ABT6I2Z6_9GAMM</name>
<dbReference type="Gene3D" id="3.40.220.10">
    <property type="entry name" value="Leucine Aminopeptidase, subunit E, domain 1"/>
    <property type="match status" value="1"/>
</dbReference>
<dbReference type="SUPFAM" id="SSF52949">
    <property type="entry name" value="Macro domain-like"/>
    <property type="match status" value="1"/>
</dbReference>
<dbReference type="EMBL" id="PGFS01000001">
    <property type="protein sequence ID" value="MDH4572063.1"/>
    <property type="molecule type" value="Genomic_DNA"/>
</dbReference>
<organism evidence="2 3">
    <name type="scientific">Salinicola acroporae</name>
    <dbReference type="NCBI Taxonomy" id="1541440"/>
    <lineage>
        <taxon>Bacteria</taxon>
        <taxon>Pseudomonadati</taxon>
        <taxon>Pseudomonadota</taxon>
        <taxon>Gammaproteobacteria</taxon>
        <taxon>Oceanospirillales</taxon>
        <taxon>Halomonadaceae</taxon>
        <taxon>Salinicola</taxon>
    </lineage>
</organism>
<dbReference type="RefSeq" id="WP_110716053.1">
    <property type="nucleotide sequence ID" value="NZ_PGFS01000001.1"/>
</dbReference>
<dbReference type="NCBIfam" id="NF001664">
    <property type="entry name" value="PRK00431.1-6"/>
    <property type="match status" value="1"/>
</dbReference>